<dbReference type="InterPro" id="IPR022028">
    <property type="entry name" value="DUF3604"/>
</dbReference>
<gene>
    <name evidence="1" type="ORF">MBMO_EBAC000-63A02.42</name>
</gene>
<dbReference type="Pfam" id="PF12228">
    <property type="entry name" value="DUF3604"/>
    <property type="match status" value="1"/>
</dbReference>
<reference evidence="1" key="1">
    <citation type="submission" date="2003-11" db="EMBL/GenBank/DDBJ databases">
        <authorList>
            <person name="Heidelberg J.F."/>
            <person name="Eisen J.A."/>
            <person name="Nelson W.C."/>
            <person name="DeLong E.F."/>
        </authorList>
    </citation>
    <scope>NUCLEOTIDE SEQUENCE</scope>
</reference>
<name>Q6SH55_9BACT</name>
<proteinExistence type="predicted"/>
<dbReference type="EMBL" id="AY458639">
    <property type="protein sequence ID" value="AAR37764.1"/>
    <property type="molecule type" value="Genomic_DNA"/>
</dbReference>
<accession>Q6SH55</accession>
<dbReference type="Gene3D" id="3.20.20.140">
    <property type="entry name" value="Metal-dependent hydrolases"/>
    <property type="match status" value="1"/>
</dbReference>
<protein>
    <recommendedName>
        <fullName evidence="2">DUF3604 domain-containing protein</fullName>
    </recommendedName>
</protein>
<reference evidence="1" key="2">
    <citation type="submission" date="2003-12" db="EMBL/GenBank/DDBJ databases">
        <title>Monterey Bay Coastal Ocean Microbial Observatory environmental clone sequencing.</title>
        <authorList>
            <person name="DeLong E.F."/>
        </authorList>
    </citation>
    <scope>NUCLEOTIDE SEQUENCE</scope>
</reference>
<sequence>MQGLENTVLCVPADAIRCRRVPELLLVAITVMLVTVLTACDPIADPSLSPMAGSPVTEIPEVTPLKSSSLRNLYWGDLHIHTALSSDAFAMGVRALPEDVYRFSRGLTIDHGAGYPMTIRRPLDFAAVTDHAEYMGQARLAGLDIPTTRQPLAQLLEEGSRLAVTRAWVETMALMHGNGFQLTLSGVDAAINTAAWRTTVEAANTYNDPGKFTAFIGWEWSADGGDVTTHLHRNVIYGNSAVPDLPFSAIDGPEATDLWRFMRSERAQGRSVIAIPHNANLSQGLMYRVEDSEGRLLVEAVPDDRSDLEPISEILQVKGASETHPLLSSLDEFAGFEIASAVPGQQGTLETVKGSYARDALRRGISLAHREGFNPFVFGVIGASDSHNASSVTDEDNYTGKLPMMDGSAGLRTGEAGLGLAYMTPARSWGSGGLAGVWAEENTREALFSALQRRETFATSGPRISLRMFGGWQLDSALPVAANGVALADAVGVPMGSALPSQSDSGAPRFVVFAAQDPLGAQLDRIQIIKGWVDEKGVTHEKVIDVAWSGGRHIDPATGRLDPVGSTVNTAASTYENTIGAPSLAAWWQDDDFNPDRPAFYYPRVLEIPTPRWSTYDARDLGIEPMAPVAIQERAIGSAIWFEP</sequence>
<organism evidence="1">
    <name type="scientific">uncultured marine bacterium 442</name>
    <dbReference type="NCBI Taxonomy" id="257392"/>
    <lineage>
        <taxon>Bacteria</taxon>
        <taxon>environmental samples</taxon>
    </lineage>
</organism>
<evidence type="ECO:0008006" key="2">
    <source>
        <dbReference type="Google" id="ProtNLM"/>
    </source>
</evidence>
<evidence type="ECO:0000313" key="1">
    <source>
        <dbReference type="EMBL" id="AAR37764.1"/>
    </source>
</evidence>
<dbReference type="AlphaFoldDB" id="Q6SH55"/>